<comment type="caution">
    <text evidence="1">The sequence shown here is derived from an EMBL/GenBank/DDBJ whole genome shotgun (WGS) entry which is preliminary data.</text>
</comment>
<keyword evidence="2" id="KW-1185">Reference proteome</keyword>
<accession>A0AAD5IWE9</accession>
<protein>
    <submittedName>
        <fullName evidence="1">Uncharacterized protein</fullName>
    </submittedName>
</protein>
<reference evidence="1" key="2">
    <citation type="submission" date="2023-02" db="EMBL/GenBank/DDBJ databases">
        <authorList>
            <person name="Swenson N.G."/>
            <person name="Wegrzyn J.L."/>
            <person name="Mcevoy S.L."/>
        </authorList>
    </citation>
    <scope>NUCLEOTIDE SEQUENCE</scope>
    <source>
        <strain evidence="1">91603</strain>
        <tissue evidence="1">Leaf</tissue>
    </source>
</reference>
<sequence length="155" mass="17253">MDDNYKAGRAVDGKRSVIICSGESSGGQSIIGSSIRWLRWEYMIMVESLKIVEQVEPGTLNKMENNSKGKGVSSADNKVGRKALVDVTNIPGNIARNNVLKISGVEQVEVFMEIDQYHFAGIALDKSRVHCHNCHGLYENDPIVYALKYLHRISE</sequence>
<dbReference type="AlphaFoldDB" id="A0AAD5IWE9"/>
<dbReference type="Proteomes" id="UP001064489">
    <property type="component" value="Chromosome 5"/>
</dbReference>
<organism evidence="1 2">
    <name type="scientific">Acer negundo</name>
    <name type="common">Box elder</name>
    <dbReference type="NCBI Taxonomy" id="4023"/>
    <lineage>
        <taxon>Eukaryota</taxon>
        <taxon>Viridiplantae</taxon>
        <taxon>Streptophyta</taxon>
        <taxon>Embryophyta</taxon>
        <taxon>Tracheophyta</taxon>
        <taxon>Spermatophyta</taxon>
        <taxon>Magnoliopsida</taxon>
        <taxon>eudicotyledons</taxon>
        <taxon>Gunneridae</taxon>
        <taxon>Pentapetalae</taxon>
        <taxon>rosids</taxon>
        <taxon>malvids</taxon>
        <taxon>Sapindales</taxon>
        <taxon>Sapindaceae</taxon>
        <taxon>Hippocastanoideae</taxon>
        <taxon>Acereae</taxon>
        <taxon>Acer</taxon>
    </lineage>
</organism>
<proteinExistence type="predicted"/>
<reference evidence="1" key="1">
    <citation type="journal article" date="2022" name="Plant J.">
        <title>Strategies of tolerance reflected in two North American maple genomes.</title>
        <authorList>
            <person name="McEvoy S.L."/>
            <person name="Sezen U.U."/>
            <person name="Trouern-Trend A."/>
            <person name="McMahon S.M."/>
            <person name="Schaberg P.G."/>
            <person name="Yang J."/>
            <person name="Wegrzyn J.L."/>
            <person name="Swenson N.G."/>
        </authorList>
    </citation>
    <scope>NUCLEOTIDE SEQUENCE</scope>
    <source>
        <strain evidence="1">91603</strain>
    </source>
</reference>
<gene>
    <name evidence="1" type="ORF">LWI28_028493</name>
</gene>
<evidence type="ECO:0000313" key="2">
    <source>
        <dbReference type="Proteomes" id="UP001064489"/>
    </source>
</evidence>
<dbReference type="EMBL" id="JAJSOW010000102">
    <property type="protein sequence ID" value="KAI9178609.1"/>
    <property type="molecule type" value="Genomic_DNA"/>
</dbReference>
<evidence type="ECO:0000313" key="1">
    <source>
        <dbReference type="EMBL" id="KAI9178609.1"/>
    </source>
</evidence>
<name>A0AAD5IWE9_ACENE</name>